<dbReference type="KEGG" id="siw:GH266_01200"/>
<evidence type="ECO:0000313" key="3">
    <source>
        <dbReference type="EMBL" id="QGZ33244.1"/>
    </source>
</evidence>
<dbReference type="GO" id="GO:0035438">
    <property type="term" value="F:cyclic-di-GMP binding"/>
    <property type="evidence" value="ECO:0007669"/>
    <property type="project" value="InterPro"/>
</dbReference>
<protein>
    <recommendedName>
        <fullName evidence="2">PilZ domain-containing protein</fullName>
    </recommendedName>
</protein>
<dbReference type="SUPFAM" id="SSF141371">
    <property type="entry name" value="PilZ domain-like"/>
    <property type="match status" value="1"/>
</dbReference>
<dbReference type="OrthoDB" id="7864450at2"/>
<gene>
    <name evidence="3" type="ORF">GH266_01200</name>
</gene>
<feature type="compositionally biased region" description="Basic and acidic residues" evidence="1">
    <location>
        <begin position="89"/>
        <end position="99"/>
    </location>
</feature>
<accession>A0A857C2Y8</accession>
<proteinExistence type="predicted"/>
<dbReference type="EMBL" id="CP046908">
    <property type="protein sequence ID" value="QGZ33244.1"/>
    <property type="molecule type" value="Genomic_DNA"/>
</dbReference>
<dbReference type="RefSeq" id="WP_158192269.1">
    <property type="nucleotide sequence ID" value="NZ_CP046908.1"/>
</dbReference>
<evidence type="ECO:0000313" key="4">
    <source>
        <dbReference type="Proteomes" id="UP000435648"/>
    </source>
</evidence>
<reference evidence="3 4" key="1">
    <citation type="submission" date="2019-12" db="EMBL/GenBank/DDBJ databases">
        <title>The genome of Stappia indica PHM037.</title>
        <authorList>
            <person name="Kacar D."/>
            <person name="Galan B."/>
            <person name="Canedo L."/>
            <person name="Rodriguez P."/>
            <person name="de la Calle F."/>
            <person name="Garcia J.L."/>
        </authorList>
    </citation>
    <scope>NUCLEOTIDE SEQUENCE [LARGE SCALE GENOMIC DNA]</scope>
    <source>
        <strain evidence="3 4">PHM037</strain>
    </source>
</reference>
<evidence type="ECO:0000259" key="2">
    <source>
        <dbReference type="Pfam" id="PF07238"/>
    </source>
</evidence>
<feature type="region of interest" description="Disordered" evidence="1">
    <location>
        <begin position="87"/>
        <end position="112"/>
    </location>
</feature>
<feature type="domain" description="PilZ" evidence="2">
    <location>
        <begin position="11"/>
        <end position="88"/>
    </location>
</feature>
<organism evidence="3 4">
    <name type="scientific">Stappia indica</name>
    <dbReference type="NCBI Taxonomy" id="538381"/>
    <lineage>
        <taxon>Bacteria</taxon>
        <taxon>Pseudomonadati</taxon>
        <taxon>Pseudomonadota</taxon>
        <taxon>Alphaproteobacteria</taxon>
        <taxon>Hyphomicrobiales</taxon>
        <taxon>Stappiaceae</taxon>
        <taxon>Stappia</taxon>
    </lineage>
</organism>
<dbReference type="AlphaFoldDB" id="A0A857C2Y8"/>
<dbReference type="Gene3D" id="2.40.10.220">
    <property type="entry name" value="predicted glycosyltransferase like domains"/>
    <property type="match status" value="1"/>
</dbReference>
<evidence type="ECO:0000256" key="1">
    <source>
        <dbReference type="SAM" id="MobiDB-lite"/>
    </source>
</evidence>
<name>A0A857C2Y8_9HYPH</name>
<feature type="compositionally biased region" description="Polar residues" evidence="1">
    <location>
        <begin position="102"/>
        <end position="112"/>
    </location>
</feature>
<dbReference type="Proteomes" id="UP000435648">
    <property type="component" value="Chromosome"/>
</dbReference>
<dbReference type="InterPro" id="IPR009875">
    <property type="entry name" value="PilZ_domain"/>
</dbReference>
<sequence length="112" mass="12407">MRHKPTVRGEIRSAPRASCTIPAIIVDRGVSISCLVEDLSITGCRVRMKGHSALSKRFVFEFPKRAIKVEAELVWMNGDEAGIRFLHKKTGEEKPDGKMADTPSSNDQIEIG</sequence>
<dbReference type="Pfam" id="PF07238">
    <property type="entry name" value="PilZ"/>
    <property type="match status" value="1"/>
</dbReference>